<protein>
    <submittedName>
        <fullName evidence="3">Alcohol dehydrogenase</fullName>
    </submittedName>
</protein>
<dbReference type="SMART" id="SM00829">
    <property type="entry name" value="PKS_ER"/>
    <property type="match status" value="1"/>
</dbReference>
<evidence type="ECO:0000313" key="4">
    <source>
        <dbReference type="Proteomes" id="UP000218765"/>
    </source>
</evidence>
<dbReference type="Proteomes" id="UP000218765">
    <property type="component" value="Chromosome"/>
</dbReference>
<dbReference type="EMBL" id="AP018052">
    <property type="protein sequence ID" value="BAZ95097.1"/>
    <property type="molecule type" value="Genomic_DNA"/>
</dbReference>
<evidence type="ECO:0000256" key="1">
    <source>
        <dbReference type="ARBA" id="ARBA00022857"/>
    </source>
</evidence>
<evidence type="ECO:0000313" key="3">
    <source>
        <dbReference type="EMBL" id="BAZ95097.1"/>
    </source>
</evidence>
<dbReference type="InterPro" id="IPR051603">
    <property type="entry name" value="Zinc-ADH_QOR/CCCR"/>
</dbReference>
<dbReference type="OrthoDB" id="9785812at2"/>
<dbReference type="KEGG" id="ttc:FOKN1_2731"/>
<dbReference type="Gene3D" id="3.40.50.720">
    <property type="entry name" value="NAD(P)-binding Rossmann-like Domain"/>
    <property type="match status" value="1"/>
</dbReference>
<dbReference type="SUPFAM" id="SSF50129">
    <property type="entry name" value="GroES-like"/>
    <property type="match status" value="1"/>
</dbReference>
<dbReference type="InterPro" id="IPR011032">
    <property type="entry name" value="GroES-like_sf"/>
</dbReference>
<gene>
    <name evidence="3" type="ORF">FOKN1_2731</name>
</gene>
<dbReference type="PANTHER" id="PTHR44154">
    <property type="entry name" value="QUINONE OXIDOREDUCTASE"/>
    <property type="match status" value="1"/>
</dbReference>
<dbReference type="PANTHER" id="PTHR44154:SF1">
    <property type="entry name" value="QUINONE OXIDOREDUCTASE"/>
    <property type="match status" value="1"/>
</dbReference>
<feature type="domain" description="Enoyl reductase (ER)" evidence="2">
    <location>
        <begin position="10"/>
        <end position="326"/>
    </location>
</feature>
<dbReference type="InterPro" id="IPR013154">
    <property type="entry name" value="ADH-like_N"/>
</dbReference>
<keyword evidence="1" id="KW-0521">NADP</keyword>
<name>A0A1Z4VTY2_9GAMM</name>
<accession>A0A1Z4VTY2</accession>
<keyword evidence="4" id="KW-1185">Reference proteome</keyword>
<dbReference type="SUPFAM" id="SSF51735">
    <property type="entry name" value="NAD(P)-binding Rossmann-fold domains"/>
    <property type="match status" value="1"/>
</dbReference>
<dbReference type="AlphaFoldDB" id="A0A1Z4VTY2"/>
<dbReference type="InterPro" id="IPR036291">
    <property type="entry name" value="NAD(P)-bd_dom_sf"/>
</dbReference>
<dbReference type="InterPro" id="IPR020843">
    <property type="entry name" value="ER"/>
</dbReference>
<dbReference type="CDD" id="cd08272">
    <property type="entry name" value="MDR6"/>
    <property type="match status" value="1"/>
</dbReference>
<reference evidence="3 4" key="1">
    <citation type="submission" date="2017-05" db="EMBL/GenBank/DDBJ databases">
        <title>Thiocyanate degradation by Thiohalobacter thiocyanaticus FOKN1.</title>
        <authorList>
            <person name="Oshiki M."/>
            <person name="Fukushima T."/>
            <person name="Kawano S."/>
            <person name="Nakagawa J."/>
        </authorList>
    </citation>
    <scope>NUCLEOTIDE SEQUENCE [LARGE SCALE GENOMIC DNA]</scope>
    <source>
        <strain evidence="3 4">FOKN1</strain>
    </source>
</reference>
<dbReference type="Gene3D" id="3.90.180.10">
    <property type="entry name" value="Medium-chain alcohol dehydrogenases, catalytic domain"/>
    <property type="match status" value="1"/>
</dbReference>
<sequence length="331" mass="35032">MRAYVINRFGGPEVFEPAELPRPEPGPGQVLIRVAASSVNPVDCKIRRGDVPVGPEFPAVLHADVAGVVEAVGAGVTAFRPGAEVYGCAGGLKGRPGALAEYMLADAELLAPKPKSLSLEEAAVLPLVAITAWEAMIEKGRVQADDFVLVHGGTGGVGHMAVQLARWGGARVAATASEAAKREQAQQLGAECVIDYRQETVSQYVERCTGGRGFDLVFDTVGQPALDQSIEAAALKGRVVTIAGRSTLDIKPAFQKSLSLHTVFMLINMLHDYDKAAHGNILREIAGLVDSGRVRPLIHEQRFGFSEVAQAHALLESGRAMGKISLVADWG</sequence>
<dbReference type="Pfam" id="PF13602">
    <property type="entry name" value="ADH_zinc_N_2"/>
    <property type="match status" value="1"/>
</dbReference>
<dbReference type="Pfam" id="PF08240">
    <property type="entry name" value="ADH_N"/>
    <property type="match status" value="1"/>
</dbReference>
<dbReference type="GO" id="GO:0016491">
    <property type="term" value="F:oxidoreductase activity"/>
    <property type="evidence" value="ECO:0007669"/>
    <property type="project" value="InterPro"/>
</dbReference>
<dbReference type="RefSeq" id="WP_096367120.1">
    <property type="nucleotide sequence ID" value="NZ_AP018052.1"/>
</dbReference>
<organism evidence="3 4">
    <name type="scientific">Thiohalobacter thiocyanaticus</name>
    <dbReference type="NCBI Taxonomy" id="585455"/>
    <lineage>
        <taxon>Bacteria</taxon>
        <taxon>Pseudomonadati</taxon>
        <taxon>Pseudomonadota</taxon>
        <taxon>Gammaproteobacteria</taxon>
        <taxon>Thiohalobacterales</taxon>
        <taxon>Thiohalobacteraceae</taxon>
        <taxon>Thiohalobacter</taxon>
    </lineage>
</organism>
<evidence type="ECO:0000259" key="2">
    <source>
        <dbReference type="SMART" id="SM00829"/>
    </source>
</evidence>
<proteinExistence type="predicted"/>